<sequence>MSFFDLGRFELFNGIVNRLVGRFSHTVRILGNDLLELFDSLLEVFLGEPLFAQVLKHLLLFCKEVRLLFLPSLLRVLECLSYFIELLSFL</sequence>
<comment type="caution">
    <text evidence="1">The sequence shown here is derived from an EMBL/GenBank/DDBJ whole genome shotgun (WGS) entry which is preliminary data.</text>
</comment>
<reference evidence="2" key="1">
    <citation type="submission" date="2016-06" db="EMBL/GenBank/DDBJ databases">
        <title>Parallel loss of symbiosis genes in relatives of nitrogen-fixing non-legume Parasponia.</title>
        <authorList>
            <person name="Van Velzen R."/>
            <person name="Holmer R."/>
            <person name="Bu F."/>
            <person name="Rutten L."/>
            <person name="Van Zeijl A."/>
            <person name="Liu W."/>
            <person name="Santuari L."/>
            <person name="Cao Q."/>
            <person name="Sharma T."/>
            <person name="Shen D."/>
            <person name="Roswanjaya Y."/>
            <person name="Wardhani T."/>
            <person name="Kalhor M.S."/>
            <person name="Jansen J."/>
            <person name="Van den Hoogen J."/>
            <person name="Gungor B."/>
            <person name="Hartog M."/>
            <person name="Hontelez J."/>
            <person name="Verver J."/>
            <person name="Yang W.-C."/>
            <person name="Schijlen E."/>
            <person name="Repin R."/>
            <person name="Schilthuizen M."/>
            <person name="Schranz E."/>
            <person name="Heidstra R."/>
            <person name="Miyata K."/>
            <person name="Fedorova E."/>
            <person name="Kohlen W."/>
            <person name="Bisseling T."/>
            <person name="Smit S."/>
            <person name="Geurts R."/>
        </authorList>
    </citation>
    <scope>NUCLEOTIDE SEQUENCE [LARGE SCALE GENOMIC DNA]</scope>
    <source>
        <strain evidence="2">cv. WU1-14</strain>
    </source>
</reference>
<evidence type="ECO:0000313" key="1">
    <source>
        <dbReference type="EMBL" id="PON78855.1"/>
    </source>
</evidence>
<proteinExistence type="predicted"/>
<name>A0A2P5DZY1_PARAD</name>
<keyword evidence="2" id="KW-1185">Reference proteome</keyword>
<accession>A0A2P5DZY1</accession>
<dbReference type="Proteomes" id="UP000237105">
    <property type="component" value="Unassembled WGS sequence"/>
</dbReference>
<evidence type="ECO:0000313" key="2">
    <source>
        <dbReference type="Proteomes" id="UP000237105"/>
    </source>
</evidence>
<dbReference type="EMBL" id="JXTB01000007">
    <property type="protein sequence ID" value="PON78855.1"/>
    <property type="molecule type" value="Genomic_DNA"/>
</dbReference>
<gene>
    <name evidence="1" type="ORF">PanWU01x14_017540</name>
</gene>
<protein>
    <submittedName>
        <fullName evidence="1">Uncharacterized protein</fullName>
    </submittedName>
</protein>
<dbReference type="AlphaFoldDB" id="A0A2P5DZY1"/>
<organism evidence="1 2">
    <name type="scientific">Parasponia andersonii</name>
    <name type="common">Sponia andersonii</name>
    <dbReference type="NCBI Taxonomy" id="3476"/>
    <lineage>
        <taxon>Eukaryota</taxon>
        <taxon>Viridiplantae</taxon>
        <taxon>Streptophyta</taxon>
        <taxon>Embryophyta</taxon>
        <taxon>Tracheophyta</taxon>
        <taxon>Spermatophyta</taxon>
        <taxon>Magnoliopsida</taxon>
        <taxon>eudicotyledons</taxon>
        <taxon>Gunneridae</taxon>
        <taxon>Pentapetalae</taxon>
        <taxon>rosids</taxon>
        <taxon>fabids</taxon>
        <taxon>Rosales</taxon>
        <taxon>Cannabaceae</taxon>
        <taxon>Parasponia</taxon>
    </lineage>
</organism>